<dbReference type="EMBL" id="KN554867">
    <property type="protein sequence ID" value="KHJ89007.1"/>
    <property type="molecule type" value="Genomic_DNA"/>
</dbReference>
<dbReference type="AlphaFoldDB" id="A0A0B1SZR6"/>
<evidence type="ECO:0000313" key="1">
    <source>
        <dbReference type="EMBL" id="KHJ89007.1"/>
    </source>
</evidence>
<proteinExistence type="predicted"/>
<dbReference type="PANTHER" id="PTHR37959">
    <property type="entry name" value="PROTEIN CBG15758"/>
    <property type="match status" value="1"/>
</dbReference>
<dbReference type="PANTHER" id="PTHR37959:SF1">
    <property type="entry name" value="SECRETED PROTEIN"/>
    <property type="match status" value="1"/>
</dbReference>
<keyword evidence="2" id="KW-1185">Reference proteome</keyword>
<name>A0A0B1SZR6_OESDE</name>
<dbReference type="Proteomes" id="UP000053660">
    <property type="component" value="Unassembled WGS sequence"/>
</dbReference>
<gene>
    <name evidence="1" type="ORF">OESDEN_11183</name>
</gene>
<organism evidence="1 2">
    <name type="scientific">Oesophagostomum dentatum</name>
    <name type="common">Nodular worm</name>
    <dbReference type="NCBI Taxonomy" id="61180"/>
    <lineage>
        <taxon>Eukaryota</taxon>
        <taxon>Metazoa</taxon>
        <taxon>Ecdysozoa</taxon>
        <taxon>Nematoda</taxon>
        <taxon>Chromadorea</taxon>
        <taxon>Rhabditida</taxon>
        <taxon>Rhabditina</taxon>
        <taxon>Rhabditomorpha</taxon>
        <taxon>Strongyloidea</taxon>
        <taxon>Strongylidae</taxon>
        <taxon>Oesophagostomum</taxon>
    </lineage>
</organism>
<protein>
    <submittedName>
        <fullName evidence="1">Uncharacterized protein</fullName>
    </submittedName>
</protein>
<sequence>MDGVYSVAPCTTSGVDPYTRCSGCCQSRALAAGLTAADAAGFLSTNGYECICCFYNQCGYKPSSQRW</sequence>
<evidence type="ECO:0000313" key="2">
    <source>
        <dbReference type="Proteomes" id="UP000053660"/>
    </source>
</evidence>
<reference evidence="1 2" key="1">
    <citation type="submission" date="2014-03" db="EMBL/GenBank/DDBJ databases">
        <title>Draft genome of the hookworm Oesophagostomum dentatum.</title>
        <authorList>
            <person name="Mitreva M."/>
        </authorList>
    </citation>
    <scope>NUCLEOTIDE SEQUENCE [LARGE SCALE GENOMIC DNA]</scope>
    <source>
        <strain evidence="1 2">OD-Hann</strain>
    </source>
</reference>
<accession>A0A0B1SZR6</accession>